<dbReference type="InterPro" id="IPR004330">
    <property type="entry name" value="FAR1_DNA_bnd_dom"/>
</dbReference>
<dbReference type="Pfam" id="PF03101">
    <property type="entry name" value="FAR1"/>
    <property type="match status" value="1"/>
</dbReference>
<reference evidence="2 3" key="1">
    <citation type="submission" date="2016-04" db="EMBL/GenBank/DDBJ databases">
        <title>Genome analyses suggest a sexual origin of heterokaryosis in a supposedly ancient asexual fungus.</title>
        <authorList>
            <person name="Ropars J."/>
            <person name="Sedzielewska K."/>
            <person name="Noel J."/>
            <person name="Charron P."/>
            <person name="Farinelli L."/>
            <person name="Marton T."/>
            <person name="Kruger M."/>
            <person name="Pelin A."/>
            <person name="Brachmann A."/>
            <person name="Corradi N."/>
        </authorList>
    </citation>
    <scope>NUCLEOTIDE SEQUENCE [LARGE SCALE GENOMIC DNA]</scope>
    <source>
        <strain evidence="2 3">C2</strain>
    </source>
</reference>
<dbReference type="EMBL" id="LLXL01003734">
    <property type="protein sequence ID" value="PKK58235.1"/>
    <property type="molecule type" value="Genomic_DNA"/>
</dbReference>
<evidence type="ECO:0000313" key="3">
    <source>
        <dbReference type="Proteomes" id="UP000233469"/>
    </source>
</evidence>
<evidence type="ECO:0000313" key="2">
    <source>
        <dbReference type="EMBL" id="PKK58235.1"/>
    </source>
</evidence>
<dbReference type="PANTHER" id="PTHR47718">
    <property type="entry name" value="OS01G0519700 PROTEIN"/>
    <property type="match status" value="1"/>
</dbReference>
<sequence>MKNGSSYNQNDNVVNETRENNETFLTGLVLRLELEGLDSTQYPLLTLPIELSVETQFHSWDIAEYYLKEYGRQNGFVVNRYRVEYHKNLSSDLTEHVKKRTLTCEKAGKYKPNKLKPIGQQCNKSLKKTDCKRHINLNNPKGTDHVYITFVQLEHNHSINADNVKFAPTFRKFNEDVMSEIEHAVVYGHCDTHTIKNLLQLNFLNQLFLTQDLSNAIQKLNVKEKSLDQMLLIY</sequence>
<accession>A0A2N1M9C4</accession>
<dbReference type="VEuPathDB" id="FungiDB:RhiirFUN_025057"/>
<dbReference type="AlphaFoldDB" id="A0A2N1M9C4"/>
<organism evidence="2 3">
    <name type="scientific">Rhizophagus irregularis</name>
    <dbReference type="NCBI Taxonomy" id="588596"/>
    <lineage>
        <taxon>Eukaryota</taxon>
        <taxon>Fungi</taxon>
        <taxon>Fungi incertae sedis</taxon>
        <taxon>Mucoromycota</taxon>
        <taxon>Glomeromycotina</taxon>
        <taxon>Glomeromycetes</taxon>
        <taxon>Glomerales</taxon>
        <taxon>Glomeraceae</taxon>
        <taxon>Rhizophagus</taxon>
    </lineage>
</organism>
<dbReference type="VEuPathDB" id="FungiDB:FUN_018162"/>
<dbReference type="Proteomes" id="UP000233469">
    <property type="component" value="Unassembled WGS sequence"/>
</dbReference>
<dbReference type="VEuPathDB" id="FungiDB:RhiirA1_504519"/>
<reference evidence="2 3" key="2">
    <citation type="submission" date="2017-10" db="EMBL/GenBank/DDBJ databases">
        <title>Extensive intraspecific genome diversity in a model arbuscular mycorrhizal fungus.</title>
        <authorList>
            <person name="Chen E.C.H."/>
            <person name="Morin E."/>
            <person name="Baudet D."/>
            <person name="Noel J."/>
            <person name="Ndikumana S."/>
            <person name="Charron P."/>
            <person name="St-Onge C."/>
            <person name="Giorgi J."/>
            <person name="Grigoriev I.V."/>
            <person name="Roux C."/>
            <person name="Martin F.M."/>
            <person name="Corradi N."/>
        </authorList>
    </citation>
    <scope>NUCLEOTIDE SEQUENCE [LARGE SCALE GENOMIC DNA]</scope>
    <source>
        <strain evidence="2 3">C2</strain>
    </source>
</reference>
<protein>
    <recommendedName>
        <fullName evidence="1">FAR1 domain-containing protein</fullName>
    </recommendedName>
</protein>
<name>A0A2N1M9C4_9GLOM</name>
<gene>
    <name evidence="2" type="ORF">RhiirC2_720684</name>
</gene>
<evidence type="ECO:0000259" key="1">
    <source>
        <dbReference type="Pfam" id="PF03101"/>
    </source>
</evidence>
<feature type="domain" description="FAR1" evidence="1">
    <location>
        <begin position="66"/>
        <end position="160"/>
    </location>
</feature>
<comment type="caution">
    <text evidence="2">The sequence shown here is derived from an EMBL/GenBank/DDBJ whole genome shotgun (WGS) entry which is preliminary data.</text>
</comment>
<proteinExistence type="predicted"/>